<feature type="transmembrane region" description="Helical" evidence="1">
    <location>
        <begin position="235"/>
        <end position="256"/>
    </location>
</feature>
<reference evidence="2 3" key="1">
    <citation type="journal article" date="2019" name="Nat. Ecol. Evol.">
        <title>Megaphylogeny resolves global patterns of mushroom evolution.</title>
        <authorList>
            <person name="Varga T."/>
            <person name="Krizsan K."/>
            <person name="Foldi C."/>
            <person name="Dima B."/>
            <person name="Sanchez-Garcia M."/>
            <person name="Sanchez-Ramirez S."/>
            <person name="Szollosi G.J."/>
            <person name="Szarkandi J.G."/>
            <person name="Papp V."/>
            <person name="Albert L."/>
            <person name="Andreopoulos W."/>
            <person name="Angelini C."/>
            <person name="Antonin V."/>
            <person name="Barry K.W."/>
            <person name="Bougher N.L."/>
            <person name="Buchanan P."/>
            <person name="Buyck B."/>
            <person name="Bense V."/>
            <person name="Catcheside P."/>
            <person name="Chovatia M."/>
            <person name="Cooper J."/>
            <person name="Damon W."/>
            <person name="Desjardin D."/>
            <person name="Finy P."/>
            <person name="Geml J."/>
            <person name="Haridas S."/>
            <person name="Hughes K."/>
            <person name="Justo A."/>
            <person name="Karasinski D."/>
            <person name="Kautmanova I."/>
            <person name="Kiss B."/>
            <person name="Kocsube S."/>
            <person name="Kotiranta H."/>
            <person name="LaButti K.M."/>
            <person name="Lechner B.E."/>
            <person name="Liimatainen K."/>
            <person name="Lipzen A."/>
            <person name="Lukacs Z."/>
            <person name="Mihaltcheva S."/>
            <person name="Morgado L.N."/>
            <person name="Niskanen T."/>
            <person name="Noordeloos M.E."/>
            <person name="Ohm R.A."/>
            <person name="Ortiz-Santana B."/>
            <person name="Ovrebo C."/>
            <person name="Racz N."/>
            <person name="Riley R."/>
            <person name="Savchenko A."/>
            <person name="Shiryaev A."/>
            <person name="Soop K."/>
            <person name="Spirin V."/>
            <person name="Szebenyi C."/>
            <person name="Tomsovsky M."/>
            <person name="Tulloss R.E."/>
            <person name="Uehling J."/>
            <person name="Grigoriev I.V."/>
            <person name="Vagvolgyi C."/>
            <person name="Papp T."/>
            <person name="Martin F.M."/>
            <person name="Miettinen O."/>
            <person name="Hibbett D.S."/>
            <person name="Nagy L.G."/>
        </authorList>
    </citation>
    <scope>NUCLEOTIDE SEQUENCE [LARGE SCALE GENOMIC DNA]</scope>
    <source>
        <strain evidence="2 3">CBS 121175</strain>
    </source>
</reference>
<dbReference type="AlphaFoldDB" id="A0A5C3KN89"/>
<name>A0A5C3KN89_COPMA</name>
<feature type="transmembrane region" description="Helical" evidence="1">
    <location>
        <begin position="119"/>
        <end position="141"/>
    </location>
</feature>
<gene>
    <name evidence="2" type="ORF">FA15DRAFT_644784</name>
</gene>
<sequence length="343" mass="38630">MADTAIIGAGENVADPIRDVAEQVHNLVSFWLGGFMYGIYAILFFGSVYLMTRAGQLQTMRQNTASMVFFTSMFSMFTVSTIYFGINMHRFVQAYALGASPIPSQPIYYFRMFGTWDNFSFPVLANIMVTHADILVIYRCFIVWKRNYYVIIVPILLMLLGISTNIIVMVWLHNPNNIPFETAHPFFAMIYPVNLAQNILTTGLIIFKIWRQHMQSQAIGVIVTSRVNMVTVVRIIVESAVIYTIQQMVLVILYSINHPAQLLLHGTVIPTVGIVFALMAARTQAARSEIHTSRYRNTTSIIASSNPQRNGGIIANVTTTKHVDYNSGSIHMDTLDHSSDRKV</sequence>
<evidence type="ECO:0000313" key="2">
    <source>
        <dbReference type="EMBL" id="TFK21959.1"/>
    </source>
</evidence>
<feature type="transmembrane region" description="Helical" evidence="1">
    <location>
        <begin position="64"/>
        <end position="86"/>
    </location>
</feature>
<feature type="transmembrane region" description="Helical" evidence="1">
    <location>
        <begin position="30"/>
        <end position="52"/>
    </location>
</feature>
<feature type="transmembrane region" description="Helical" evidence="1">
    <location>
        <begin position="148"/>
        <end position="172"/>
    </location>
</feature>
<evidence type="ECO:0000256" key="1">
    <source>
        <dbReference type="SAM" id="Phobius"/>
    </source>
</evidence>
<dbReference type="EMBL" id="ML210253">
    <property type="protein sequence ID" value="TFK21959.1"/>
    <property type="molecule type" value="Genomic_DNA"/>
</dbReference>
<accession>A0A5C3KN89</accession>
<dbReference type="OrthoDB" id="3354175at2759"/>
<proteinExistence type="predicted"/>
<protein>
    <submittedName>
        <fullName evidence="2">Uncharacterized protein</fullName>
    </submittedName>
</protein>
<keyword evidence="1" id="KW-0812">Transmembrane</keyword>
<keyword evidence="3" id="KW-1185">Reference proteome</keyword>
<organism evidence="2 3">
    <name type="scientific">Coprinopsis marcescibilis</name>
    <name type="common">Agaric fungus</name>
    <name type="synonym">Psathyrella marcescibilis</name>
    <dbReference type="NCBI Taxonomy" id="230819"/>
    <lineage>
        <taxon>Eukaryota</taxon>
        <taxon>Fungi</taxon>
        <taxon>Dikarya</taxon>
        <taxon>Basidiomycota</taxon>
        <taxon>Agaricomycotina</taxon>
        <taxon>Agaricomycetes</taxon>
        <taxon>Agaricomycetidae</taxon>
        <taxon>Agaricales</taxon>
        <taxon>Agaricineae</taxon>
        <taxon>Psathyrellaceae</taxon>
        <taxon>Coprinopsis</taxon>
    </lineage>
</organism>
<keyword evidence="1" id="KW-0472">Membrane</keyword>
<keyword evidence="1" id="KW-1133">Transmembrane helix</keyword>
<feature type="transmembrane region" description="Helical" evidence="1">
    <location>
        <begin position="262"/>
        <end position="281"/>
    </location>
</feature>
<dbReference type="Proteomes" id="UP000307440">
    <property type="component" value="Unassembled WGS sequence"/>
</dbReference>
<feature type="transmembrane region" description="Helical" evidence="1">
    <location>
        <begin position="184"/>
        <end position="207"/>
    </location>
</feature>
<evidence type="ECO:0000313" key="3">
    <source>
        <dbReference type="Proteomes" id="UP000307440"/>
    </source>
</evidence>